<keyword evidence="4 8" id="KW-0694">RNA-binding</keyword>
<dbReference type="InterPro" id="IPR036791">
    <property type="entry name" value="Ribosomal_bL9_C_sf"/>
</dbReference>
<protein>
    <recommendedName>
        <fullName evidence="7 8">Large ribosomal subunit protein bL9</fullName>
    </recommendedName>
</protein>
<comment type="caution">
    <text evidence="10">The sequence shown here is derived from an EMBL/GenBank/DDBJ whole genome shotgun (WGS) entry which is preliminary data.</text>
</comment>
<dbReference type="InterPro" id="IPR000244">
    <property type="entry name" value="Ribosomal_bL9"/>
</dbReference>
<dbReference type="Pfam" id="PF03948">
    <property type="entry name" value="Ribosomal_L9_C"/>
    <property type="match status" value="1"/>
</dbReference>
<dbReference type="InterPro" id="IPR020594">
    <property type="entry name" value="Ribosomal_bL9_bac/chp"/>
</dbReference>
<feature type="domain" description="Ribosomal protein L9" evidence="9">
    <location>
        <begin position="13"/>
        <end position="40"/>
    </location>
</feature>
<sequence>MKVILLKDVKGQGKKGEVKEVSEGYAQNFLIAQGLAAPATQGTVKVLDNQKKAEQRRKDQEKADAQALGVKLGEMTIQIKAKAGEGGRLFGAITSKQIAEVLEKQNKIVIDKRKIVLEDPIRTLGVTKVPVKLHSDVTATLSVQITEEK</sequence>
<proteinExistence type="inferred from homology"/>
<dbReference type="InterPro" id="IPR036935">
    <property type="entry name" value="Ribosomal_bL9_N_sf"/>
</dbReference>
<dbReference type="FunFam" id="3.40.5.10:FF:000002">
    <property type="entry name" value="50S ribosomal protein L9"/>
    <property type="match status" value="1"/>
</dbReference>
<evidence type="ECO:0000256" key="3">
    <source>
        <dbReference type="ARBA" id="ARBA00022730"/>
    </source>
</evidence>
<accession>A0A6G3ZYT2</accession>
<name>A0A6G3ZYT2_9BACL</name>
<dbReference type="GO" id="GO:0019843">
    <property type="term" value="F:rRNA binding"/>
    <property type="evidence" value="ECO:0007669"/>
    <property type="project" value="UniProtKB-UniRule"/>
</dbReference>
<dbReference type="SUPFAM" id="SSF55653">
    <property type="entry name" value="Ribosomal protein L9 C-domain"/>
    <property type="match status" value="1"/>
</dbReference>
<dbReference type="PANTHER" id="PTHR21368">
    <property type="entry name" value="50S RIBOSOMAL PROTEIN L9"/>
    <property type="match status" value="1"/>
</dbReference>
<evidence type="ECO:0000256" key="4">
    <source>
        <dbReference type="ARBA" id="ARBA00022884"/>
    </source>
</evidence>
<dbReference type="FunFam" id="3.10.430.100:FF:000002">
    <property type="entry name" value="50S ribosomal protein L9"/>
    <property type="match status" value="1"/>
</dbReference>
<keyword evidence="5 8" id="KW-0689">Ribosomal protein</keyword>
<dbReference type="AlphaFoldDB" id="A0A6G3ZYT2"/>
<gene>
    <name evidence="8 10" type="primary">rplI</name>
    <name evidence="10" type="ORF">GK047_14895</name>
</gene>
<evidence type="ECO:0000256" key="8">
    <source>
        <dbReference type="HAMAP-Rule" id="MF_00503"/>
    </source>
</evidence>
<reference evidence="10" key="1">
    <citation type="submission" date="2020-02" db="EMBL/GenBank/DDBJ databases">
        <authorList>
            <person name="Shen X.-R."/>
            <person name="Zhang Y.-X."/>
        </authorList>
    </citation>
    <scope>NUCLEOTIDE SEQUENCE</scope>
    <source>
        <strain evidence="10">SYP-B3998</strain>
    </source>
</reference>
<dbReference type="GO" id="GO:0005840">
    <property type="term" value="C:ribosome"/>
    <property type="evidence" value="ECO:0007669"/>
    <property type="project" value="UniProtKB-KW"/>
</dbReference>
<dbReference type="Gene3D" id="3.10.430.100">
    <property type="entry name" value="Ribosomal protein L9, C-terminal domain"/>
    <property type="match status" value="1"/>
</dbReference>
<organism evidence="10">
    <name type="scientific">Paenibacillus sp. SYP-B3998</name>
    <dbReference type="NCBI Taxonomy" id="2678564"/>
    <lineage>
        <taxon>Bacteria</taxon>
        <taxon>Bacillati</taxon>
        <taxon>Bacillota</taxon>
        <taxon>Bacilli</taxon>
        <taxon>Bacillales</taxon>
        <taxon>Paenibacillaceae</taxon>
        <taxon>Paenibacillus</taxon>
    </lineage>
</organism>
<dbReference type="InterPro" id="IPR020069">
    <property type="entry name" value="Ribosomal_bL9_C"/>
</dbReference>
<evidence type="ECO:0000259" key="9">
    <source>
        <dbReference type="PROSITE" id="PS00651"/>
    </source>
</evidence>
<dbReference type="GO" id="GO:1990904">
    <property type="term" value="C:ribonucleoprotein complex"/>
    <property type="evidence" value="ECO:0007669"/>
    <property type="project" value="UniProtKB-KW"/>
</dbReference>
<evidence type="ECO:0000256" key="2">
    <source>
        <dbReference type="ARBA" id="ARBA00010605"/>
    </source>
</evidence>
<keyword evidence="6 8" id="KW-0687">Ribonucleoprotein</keyword>
<evidence type="ECO:0000256" key="5">
    <source>
        <dbReference type="ARBA" id="ARBA00022980"/>
    </source>
</evidence>
<evidence type="ECO:0000313" key="10">
    <source>
        <dbReference type="EMBL" id="NEW07292.1"/>
    </source>
</evidence>
<dbReference type="RefSeq" id="WP_163948012.1">
    <property type="nucleotide sequence ID" value="NZ_JAAIKC010000005.1"/>
</dbReference>
<comment type="function">
    <text evidence="1 8">Binds to the 23S rRNA.</text>
</comment>
<evidence type="ECO:0000256" key="1">
    <source>
        <dbReference type="ARBA" id="ARBA00003058"/>
    </source>
</evidence>
<dbReference type="SUPFAM" id="SSF55658">
    <property type="entry name" value="L9 N-domain-like"/>
    <property type="match status" value="1"/>
</dbReference>
<dbReference type="NCBIfam" id="TIGR00158">
    <property type="entry name" value="L9"/>
    <property type="match status" value="1"/>
</dbReference>
<dbReference type="GO" id="GO:0003735">
    <property type="term" value="F:structural constituent of ribosome"/>
    <property type="evidence" value="ECO:0007669"/>
    <property type="project" value="InterPro"/>
</dbReference>
<evidence type="ECO:0000256" key="6">
    <source>
        <dbReference type="ARBA" id="ARBA00023274"/>
    </source>
</evidence>
<dbReference type="InterPro" id="IPR020070">
    <property type="entry name" value="Ribosomal_bL9_N"/>
</dbReference>
<dbReference type="GO" id="GO:0006412">
    <property type="term" value="P:translation"/>
    <property type="evidence" value="ECO:0007669"/>
    <property type="project" value="UniProtKB-UniRule"/>
</dbReference>
<evidence type="ECO:0000256" key="7">
    <source>
        <dbReference type="ARBA" id="ARBA00035292"/>
    </source>
</evidence>
<dbReference type="HAMAP" id="MF_00503">
    <property type="entry name" value="Ribosomal_bL9"/>
    <property type="match status" value="1"/>
</dbReference>
<dbReference type="EMBL" id="JAAIKC010000005">
    <property type="protein sequence ID" value="NEW07292.1"/>
    <property type="molecule type" value="Genomic_DNA"/>
</dbReference>
<dbReference type="InterPro" id="IPR009027">
    <property type="entry name" value="Ribosomal_bL9/RNase_H1_N"/>
</dbReference>
<keyword evidence="3 8" id="KW-0699">rRNA-binding</keyword>
<dbReference type="Pfam" id="PF01281">
    <property type="entry name" value="Ribosomal_L9_N"/>
    <property type="match status" value="1"/>
</dbReference>
<dbReference type="PROSITE" id="PS00651">
    <property type="entry name" value="RIBOSOMAL_L9"/>
    <property type="match status" value="1"/>
</dbReference>
<comment type="similarity">
    <text evidence="2 8">Belongs to the bacterial ribosomal protein bL9 family.</text>
</comment>
<dbReference type="Gene3D" id="3.40.5.10">
    <property type="entry name" value="Ribosomal protein L9, N-terminal domain"/>
    <property type="match status" value="1"/>
</dbReference>